<evidence type="ECO:0000313" key="3">
    <source>
        <dbReference type="Proteomes" id="UP001174909"/>
    </source>
</evidence>
<gene>
    <name evidence="2" type="ORF">GBAR_LOCUS27679</name>
</gene>
<feature type="region of interest" description="Disordered" evidence="1">
    <location>
        <begin position="108"/>
        <end position="267"/>
    </location>
</feature>
<feature type="compositionally biased region" description="Basic and acidic residues" evidence="1">
    <location>
        <begin position="111"/>
        <end position="120"/>
    </location>
</feature>
<accession>A0AA35XAM3</accession>
<organism evidence="2 3">
    <name type="scientific">Geodia barretti</name>
    <name type="common">Barrett's horny sponge</name>
    <dbReference type="NCBI Taxonomy" id="519541"/>
    <lineage>
        <taxon>Eukaryota</taxon>
        <taxon>Metazoa</taxon>
        <taxon>Porifera</taxon>
        <taxon>Demospongiae</taxon>
        <taxon>Heteroscleromorpha</taxon>
        <taxon>Tetractinellida</taxon>
        <taxon>Astrophorina</taxon>
        <taxon>Geodiidae</taxon>
        <taxon>Geodia</taxon>
    </lineage>
</organism>
<proteinExistence type="predicted"/>
<feature type="non-terminal residue" evidence="2">
    <location>
        <position position="307"/>
    </location>
</feature>
<comment type="caution">
    <text evidence="2">The sequence shown here is derived from an EMBL/GenBank/DDBJ whole genome shotgun (WGS) entry which is preliminary data.</text>
</comment>
<dbReference type="AlphaFoldDB" id="A0AA35XAM3"/>
<reference evidence="2" key="1">
    <citation type="submission" date="2023-03" db="EMBL/GenBank/DDBJ databases">
        <authorList>
            <person name="Steffen K."/>
            <person name="Cardenas P."/>
        </authorList>
    </citation>
    <scope>NUCLEOTIDE SEQUENCE</scope>
</reference>
<feature type="compositionally biased region" description="Basic and acidic residues" evidence="1">
    <location>
        <begin position="224"/>
        <end position="233"/>
    </location>
</feature>
<dbReference type="EMBL" id="CASHTH010003863">
    <property type="protein sequence ID" value="CAI8050394.1"/>
    <property type="molecule type" value="Genomic_DNA"/>
</dbReference>
<evidence type="ECO:0000256" key="1">
    <source>
        <dbReference type="SAM" id="MobiDB-lite"/>
    </source>
</evidence>
<sequence length="307" mass="35041">MAARRRRCDTWSNQALSDKDLRDVINELHPLVHKYKLFGIQLGEIEYSDIKRIEAECTQSSDRLLEVISLRLKKTKALTWGDIISALKSPSVDESQIAEGIRKRYGSLTSESEKLSEKPQNKSFTSETLLKRTQQKVEIVKKRSEPEKGKATHEAKSCESKVQLKGRERSSQVRKELSEQRAQKEVPEKSESESSASSSEEIVKANKSETHSEDSSEQEQNSDEEVRGKEYQKTSEQTTGDEYASESETEVKEKQQKPKGLKVNMESKKGTSNVWQVILVTDTRAVKEMLKNGSKKCQKRVKFNRLQ</sequence>
<feature type="compositionally biased region" description="Basic and acidic residues" evidence="1">
    <location>
        <begin position="201"/>
        <end position="214"/>
    </location>
</feature>
<protein>
    <submittedName>
        <fullName evidence="2">Uncharacterized protein</fullName>
    </submittedName>
</protein>
<keyword evidence="3" id="KW-1185">Reference proteome</keyword>
<name>A0AA35XAM3_GEOBA</name>
<feature type="compositionally biased region" description="Basic and acidic residues" evidence="1">
    <location>
        <begin position="138"/>
        <end position="159"/>
    </location>
</feature>
<feature type="compositionally biased region" description="Basic and acidic residues" evidence="1">
    <location>
        <begin position="165"/>
        <end position="192"/>
    </location>
</feature>
<evidence type="ECO:0000313" key="2">
    <source>
        <dbReference type="EMBL" id="CAI8050394.1"/>
    </source>
</evidence>
<feature type="compositionally biased region" description="Polar residues" evidence="1">
    <location>
        <begin position="121"/>
        <end position="132"/>
    </location>
</feature>
<dbReference type="Proteomes" id="UP001174909">
    <property type="component" value="Unassembled WGS sequence"/>
</dbReference>